<dbReference type="PANTHER" id="PTHR43031:SF1">
    <property type="entry name" value="PYRIDINE NUCLEOTIDE-DISULPHIDE OXIDOREDUCTASE"/>
    <property type="match status" value="1"/>
</dbReference>
<dbReference type="InterPro" id="IPR050229">
    <property type="entry name" value="GlpE_sulfurtransferase"/>
</dbReference>
<dbReference type="GO" id="GO:0016740">
    <property type="term" value="F:transferase activity"/>
    <property type="evidence" value="ECO:0007669"/>
    <property type="project" value="UniProtKB-KW"/>
</dbReference>
<gene>
    <name evidence="2" type="ORF">SAMN05216174_10271</name>
</gene>
<dbReference type="InterPro" id="IPR036873">
    <property type="entry name" value="Rhodanese-like_dom_sf"/>
</dbReference>
<dbReference type="Proteomes" id="UP000199501">
    <property type="component" value="Unassembled WGS sequence"/>
</dbReference>
<dbReference type="Pfam" id="PF00581">
    <property type="entry name" value="Rhodanese"/>
    <property type="match status" value="1"/>
</dbReference>
<protein>
    <submittedName>
        <fullName evidence="2">Rhodanese-related sulfurtransferase</fullName>
    </submittedName>
</protein>
<dbReference type="OrthoDB" id="4828183at2"/>
<dbReference type="SUPFAM" id="SSF52821">
    <property type="entry name" value="Rhodanese/Cell cycle control phosphatase"/>
    <property type="match status" value="1"/>
</dbReference>
<proteinExistence type="predicted"/>
<evidence type="ECO:0000313" key="3">
    <source>
        <dbReference type="Proteomes" id="UP000199501"/>
    </source>
</evidence>
<dbReference type="EMBL" id="FMZZ01000002">
    <property type="protein sequence ID" value="SDC42577.1"/>
    <property type="molecule type" value="Genomic_DNA"/>
</dbReference>
<dbReference type="STRING" id="1271860.SAMN05216174_10271"/>
<evidence type="ECO:0000313" key="2">
    <source>
        <dbReference type="EMBL" id="SDC42577.1"/>
    </source>
</evidence>
<name>A0A1G6LHY9_9PSEU</name>
<dbReference type="SMART" id="SM00450">
    <property type="entry name" value="RHOD"/>
    <property type="match status" value="1"/>
</dbReference>
<accession>A0A1G6LHY9</accession>
<dbReference type="Gene3D" id="3.40.250.10">
    <property type="entry name" value="Rhodanese-like domain"/>
    <property type="match status" value="1"/>
</dbReference>
<dbReference type="RefSeq" id="WP_091448880.1">
    <property type="nucleotide sequence ID" value="NZ_FMZZ01000002.1"/>
</dbReference>
<keyword evidence="3" id="KW-1185">Reference proteome</keyword>
<evidence type="ECO:0000259" key="1">
    <source>
        <dbReference type="PROSITE" id="PS50206"/>
    </source>
</evidence>
<dbReference type="InterPro" id="IPR001763">
    <property type="entry name" value="Rhodanese-like_dom"/>
</dbReference>
<dbReference type="AlphaFoldDB" id="A0A1G6LHY9"/>
<keyword evidence="2" id="KW-0808">Transferase</keyword>
<dbReference type="PROSITE" id="PS50206">
    <property type="entry name" value="RHODANESE_3"/>
    <property type="match status" value="1"/>
</dbReference>
<organism evidence="2 3">
    <name type="scientific">Actinokineospora iranica</name>
    <dbReference type="NCBI Taxonomy" id="1271860"/>
    <lineage>
        <taxon>Bacteria</taxon>
        <taxon>Bacillati</taxon>
        <taxon>Actinomycetota</taxon>
        <taxon>Actinomycetes</taxon>
        <taxon>Pseudonocardiales</taxon>
        <taxon>Pseudonocardiaceae</taxon>
        <taxon>Actinokineospora</taxon>
    </lineage>
</organism>
<sequence>MSIEAVLAEARSRIDRVDPVKAYRLQREGALMVDIRPYYNRLAEGEILGALPVERIVLEWRLDPKCPDRIKEITEDSVVIVYCNEGYASSLAVRDLRDLGLRNAIDLIGGFRAWDAEGLPVTDGGLPGIT</sequence>
<reference evidence="3" key="1">
    <citation type="submission" date="2016-10" db="EMBL/GenBank/DDBJ databases">
        <authorList>
            <person name="Varghese N."/>
            <person name="Submissions S."/>
        </authorList>
    </citation>
    <scope>NUCLEOTIDE SEQUENCE [LARGE SCALE GENOMIC DNA]</scope>
    <source>
        <strain evidence="3">IBRC-M 10403</strain>
    </source>
</reference>
<dbReference type="PANTHER" id="PTHR43031">
    <property type="entry name" value="FAD-DEPENDENT OXIDOREDUCTASE"/>
    <property type="match status" value="1"/>
</dbReference>
<feature type="domain" description="Rhodanese" evidence="1">
    <location>
        <begin position="26"/>
        <end position="123"/>
    </location>
</feature>